<keyword evidence="3" id="KW-1185">Reference proteome</keyword>
<gene>
    <name evidence="2" type="ORF">EV674_12737</name>
</gene>
<dbReference type="InterPro" id="IPR017850">
    <property type="entry name" value="Alkaline_phosphatase_core_sf"/>
</dbReference>
<sequence length="530" mass="58798">MHYWNLYFLLKTGLFYRGYTGFDWVLNLALGTALAWPMPQGRWRRLRSVLAWPAALALLYSDSYLPPPGRVLSQAKALLGFSADYWLELLQRVFSPTLAMGLVVIIGSYSLLARRIRFATLALAGILSVPMVQFLQTDAADPHTSVAGLGDANASAATQQPGTPDELVRAFYAEQSQRRIQFSASTTPPPFDIILLHVCSLSWDDMEFVGMRDHPLLQRFDVVFTDFNSAASYSGPASLRVLHGTCGQQRHQQIYEGEDPACYVFPSLEKIGYQTGALLNHDGVYENFATMLEQKGGLQGKLLPNQSAPVHMQNFDGSPIYNDYALLSQWWKKHTAQGRSPTALYYNTVSLHDGNRVPGITSRSSLDTYKPRLVQLLADFDRFINDLEKSKRPVALILVPEHGAALRGDKMQISGMREIPSPRITVVPTAVKLIGLPLPAAPVGTPANNTPTAPLVVNQPMSYLDLFALLNDWFTDNPFAPQPLQTLAERIAKLPGTRFISENADVVTLRNDAGQYFLKSGNDPWIKYAP</sequence>
<name>A0A4R2N3W6_9BURK</name>
<dbReference type="OrthoDB" id="6965261at2"/>
<dbReference type="SUPFAM" id="SSF53649">
    <property type="entry name" value="Alkaline phosphatase-like"/>
    <property type="match status" value="1"/>
</dbReference>
<feature type="transmembrane region" description="Helical" evidence="1">
    <location>
        <begin position="118"/>
        <end position="135"/>
    </location>
</feature>
<feature type="transmembrane region" description="Helical" evidence="1">
    <location>
        <begin position="85"/>
        <end position="106"/>
    </location>
</feature>
<dbReference type="NCBIfam" id="TIGR03368">
    <property type="entry name" value="cellulose_yhjU"/>
    <property type="match status" value="1"/>
</dbReference>
<keyword evidence="1" id="KW-0472">Membrane</keyword>
<comment type="caution">
    <text evidence="2">The sequence shown here is derived from an EMBL/GenBank/DDBJ whole genome shotgun (WGS) entry which is preliminary data.</text>
</comment>
<dbReference type="InterPro" id="IPR017744">
    <property type="entry name" value="BcsG"/>
</dbReference>
<dbReference type="AlphaFoldDB" id="A0A4R2N3W6"/>
<feature type="transmembrane region" description="Helical" evidence="1">
    <location>
        <begin position="14"/>
        <end position="36"/>
    </location>
</feature>
<accession>A0A4R2N3W6</accession>
<organism evidence="2 3">
    <name type="scientific">Simplicispira metamorpha</name>
    <dbReference type="NCBI Taxonomy" id="80881"/>
    <lineage>
        <taxon>Bacteria</taxon>
        <taxon>Pseudomonadati</taxon>
        <taxon>Pseudomonadota</taxon>
        <taxon>Betaproteobacteria</taxon>
        <taxon>Burkholderiales</taxon>
        <taxon>Comamonadaceae</taxon>
        <taxon>Simplicispira</taxon>
    </lineage>
</organism>
<keyword evidence="1" id="KW-0812">Transmembrane</keyword>
<reference evidence="2 3" key="1">
    <citation type="submission" date="2019-03" db="EMBL/GenBank/DDBJ databases">
        <title>Genomic Encyclopedia of Type Strains, Phase IV (KMG-IV): sequencing the most valuable type-strain genomes for metagenomic binning, comparative biology and taxonomic classification.</title>
        <authorList>
            <person name="Goeker M."/>
        </authorList>
    </citation>
    <scope>NUCLEOTIDE SEQUENCE [LARGE SCALE GENOMIC DNA]</scope>
    <source>
        <strain evidence="2 3">DSM 1837</strain>
    </source>
</reference>
<proteinExistence type="predicted"/>
<evidence type="ECO:0000313" key="3">
    <source>
        <dbReference type="Proteomes" id="UP000295182"/>
    </source>
</evidence>
<evidence type="ECO:0000256" key="1">
    <source>
        <dbReference type="SAM" id="Phobius"/>
    </source>
</evidence>
<dbReference type="EMBL" id="SLXH01000027">
    <property type="protein sequence ID" value="TCP14977.1"/>
    <property type="molecule type" value="Genomic_DNA"/>
</dbReference>
<evidence type="ECO:0000313" key="2">
    <source>
        <dbReference type="EMBL" id="TCP14977.1"/>
    </source>
</evidence>
<dbReference type="Proteomes" id="UP000295182">
    <property type="component" value="Unassembled WGS sequence"/>
</dbReference>
<dbReference type="Gene3D" id="3.40.720.10">
    <property type="entry name" value="Alkaline Phosphatase, subunit A"/>
    <property type="match status" value="1"/>
</dbReference>
<dbReference type="Pfam" id="PF11658">
    <property type="entry name" value="CBP_BcsG"/>
    <property type="match status" value="1"/>
</dbReference>
<keyword evidence="1" id="KW-1133">Transmembrane helix</keyword>
<protein>
    <submittedName>
        <fullName evidence="2">Cellulose synthase operon protein YhjU</fullName>
    </submittedName>
</protein>
<dbReference type="RefSeq" id="WP_119014014.1">
    <property type="nucleotide sequence ID" value="NZ_QXNC01000026.1"/>
</dbReference>